<dbReference type="OrthoDB" id="341259at2759"/>
<organism evidence="1 2">
    <name type="scientific">Cladophialophora bantiana (strain ATCC 10958 / CBS 173.52 / CDC B-1940 / NIH 8579)</name>
    <name type="common">Xylohypha bantiana</name>
    <dbReference type="NCBI Taxonomy" id="1442370"/>
    <lineage>
        <taxon>Eukaryota</taxon>
        <taxon>Fungi</taxon>
        <taxon>Dikarya</taxon>
        <taxon>Ascomycota</taxon>
        <taxon>Pezizomycotina</taxon>
        <taxon>Eurotiomycetes</taxon>
        <taxon>Chaetothyriomycetidae</taxon>
        <taxon>Chaetothyriales</taxon>
        <taxon>Herpotrichiellaceae</taxon>
        <taxon>Cladophialophora</taxon>
    </lineage>
</organism>
<evidence type="ECO:0000313" key="2">
    <source>
        <dbReference type="Proteomes" id="UP000053789"/>
    </source>
</evidence>
<reference evidence="1" key="1">
    <citation type="submission" date="2015-01" db="EMBL/GenBank/DDBJ databases">
        <title>The Genome Sequence of Cladophialophora bantiana CBS 173.52.</title>
        <authorList>
            <consortium name="The Broad Institute Genomics Platform"/>
            <person name="Cuomo C."/>
            <person name="de Hoog S."/>
            <person name="Gorbushina A."/>
            <person name="Stielow B."/>
            <person name="Teixiera M."/>
            <person name="Abouelleil A."/>
            <person name="Chapman S.B."/>
            <person name="Priest M."/>
            <person name="Young S.K."/>
            <person name="Wortman J."/>
            <person name="Nusbaum C."/>
            <person name="Birren B."/>
        </authorList>
    </citation>
    <scope>NUCLEOTIDE SEQUENCE [LARGE SCALE GENOMIC DNA]</scope>
    <source>
        <strain evidence="1">CBS 173.52</strain>
    </source>
</reference>
<dbReference type="Proteomes" id="UP000053789">
    <property type="component" value="Unassembled WGS sequence"/>
</dbReference>
<dbReference type="VEuPathDB" id="FungiDB:Z519_10817"/>
<accession>A0A0D2HD05</accession>
<dbReference type="HOGENOM" id="CLU_1796263_0_0_1"/>
<dbReference type="AlphaFoldDB" id="A0A0D2HD05"/>
<keyword evidence="2" id="KW-1185">Reference proteome</keyword>
<proteinExistence type="predicted"/>
<dbReference type="GeneID" id="27703745"/>
<evidence type="ECO:0000313" key="1">
    <source>
        <dbReference type="EMBL" id="KIW88770.1"/>
    </source>
</evidence>
<dbReference type="EMBL" id="KN846998">
    <property type="protein sequence ID" value="KIW88770.1"/>
    <property type="molecule type" value="Genomic_DNA"/>
</dbReference>
<protein>
    <submittedName>
        <fullName evidence="1">Uncharacterized protein</fullName>
    </submittedName>
</protein>
<sequence>MFELNIERLTRKETRLFGHFRKASSYRLRGHDVNTIPFNFQQEMLQDDYSSGWSSDEYQNAPHTMNGDMHSRHDHKTSDSFVNDLLNIDKEAALPVDCKDVEDKLDVLTSVLPQQRVGEQQRFLTWTLSMLIAWADKPKASMTI</sequence>
<dbReference type="RefSeq" id="XP_016615439.1">
    <property type="nucleotide sequence ID" value="XM_016768532.1"/>
</dbReference>
<name>A0A0D2HD05_CLAB1</name>
<gene>
    <name evidence="1" type="ORF">Z519_10817</name>
</gene>